<dbReference type="AlphaFoldDB" id="A0A428WTK1"/>
<sequence length="125" mass="12763">MTFNIGSQHAANINNVAGDQVIHGGQAGYADSRALLDRVRQDIGALRLSPPLMTRVNAELEAIDTELGTPHSDKQSAAGRLGRLVSLLKSAGVLATSGSGLMTSLAALASSFGALGEPIGRLLGS</sequence>
<protein>
    <submittedName>
        <fullName evidence="1">Uncharacterized protein</fullName>
    </submittedName>
</protein>
<keyword evidence="2" id="KW-1185">Reference proteome</keyword>
<dbReference type="EMBL" id="QHHU01000013">
    <property type="protein sequence ID" value="RSM46411.1"/>
    <property type="molecule type" value="Genomic_DNA"/>
</dbReference>
<evidence type="ECO:0000313" key="1">
    <source>
        <dbReference type="EMBL" id="RSM46411.1"/>
    </source>
</evidence>
<gene>
    <name evidence="1" type="ORF">DMA12_11565</name>
</gene>
<organism evidence="1 2">
    <name type="scientific">Amycolatopsis balhimycina DSM 5908</name>
    <dbReference type="NCBI Taxonomy" id="1081091"/>
    <lineage>
        <taxon>Bacteria</taxon>
        <taxon>Bacillati</taxon>
        <taxon>Actinomycetota</taxon>
        <taxon>Actinomycetes</taxon>
        <taxon>Pseudonocardiales</taxon>
        <taxon>Pseudonocardiaceae</taxon>
        <taxon>Amycolatopsis</taxon>
    </lineage>
</organism>
<name>A0A428WTK1_AMYBA</name>
<comment type="caution">
    <text evidence="1">The sequence shown here is derived from an EMBL/GenBank/DDBJ whole genome shotgun (WGS) entry which is preliminary data.</text>
</comment>
<evidence type="ECO:0000313" key="2">
    <source>
        <dbReference type="Proteomes" id="UP000286716"/>
    </source>
</evidence>
<proteinExistence type="predicted"/>
<dbReference type="RefSeq" id="WP_020638163.1">
    <property type="nucleotide sequence ID" value="NZ_QHHU01000013.1"/>
</dbReference>
<dbReference type="Proteomes" id="UP000286716">
    <property type="component" value="Unassembled WGS sequence"/>
</dbReference>
<accession>A0A428WTK1</accession>
<dbReference type="OrthoDB" id="4239732at2"/>
<reference evidence="1 2" key="1">
    <citation type="submission" date="2018-05" db="EMBL/GenBank/DDBJ databases">
        <title>Evolution of GPA BGCs.</title>
        <authorList>
            <person name="Waglechner N."/>
            <person name="Wright G.D."/>
        </authorList>
    </citation>
    <scope>NUCLEOTIDE SEQUENCE [LARGE SCALE GENOMIC DNA]</scope>
    <source>
        <strain evidence="1 2">DSM 5908</strain>
    </source>
</reference>